<dbReference type="OrthoDB" id="9808017at2"/>
<dbReference type="InterPro" id="IPR036388">
    <property type="entry name" value="WH-like_DNA-bd_sf"/>
</dbReference>
<dbReference type="AlphaFoldDB" id="A0A3R5WQ29"/>
<accession>A0A3R5WQ29</accession>
<name>A0A3R5WQ29_9FIRM</name>
<dbReference type="EMBL" id="QRVK01000055">
    <property type="protein sequence ID" value="RGS36206.1"/>
    <property type="molecule type" value="Genomic_DNA"/>
</dbReference>
<evidence type="ECO:0000313" key="3">
    <source>
        <dbReference type="Proteomes" id="UP000283295"/>
    </source>
</evidence>
<evidence type="ECO:0000313" key="2">
    <source>
        <dbReference type="EMBL" id="RGS36206.1"/>
    </source>
</evidence>
<dbReference type="PANTHER" id="PTHR43252:SF7">
    <property type="entry name" value="TRANSCRIPTIONAL REGULATOR YQJI"/>
    <property type="match status" value="1"/>
</dbReference>
<dbReference type="PANTHER" id="PTHR43252">
    <property type="entry name" value="TRANSCRIPTIONAL REGULATOR YQJI"/>
    <property type="match status" value="1"/>
</dbReference>
<feature type="domain" description="Transcription regulator PadR N-terminal" evidence="1">
    <location>
        <begin position="14"/>
        <end position="83"/>
    </location>
</feature>
<reference evidence="2 3" key="1">
    <citation type="submission" date="2018-08" db="EMBL/GenBank/DDBJ databases">
        <title>A genome reference for cultivated species of the human gut microbiota.</title>
        <authorList>
            <person name="Zou Y."/>
            <person name="Xue W."/>
            <person name="Luo G."/>
        </authorList>
    </citation>
    <scope>NUCLEOTIDE SEQUENCE [LARGE SCALE GENOMIC DNA]</scope>
    <source>
        <strain evidence="2 3">AF22-21</strain>
    </source>
</reference>
<dbReference type="InterPro" id="IPR005149">
    <property type="entry name" value="Tscrpt_reg_PadR_N"/>
</dbReference>
<proteinExistence type="predicted"/>
<dbReference type="GeneID" id="92832457"/>
<dbReference type="RefSeq" id="WP_004853893.1">
    <property type="nucleotide sequence ID" value="NZ_CABIWG010000007.1"/>
</dbReference>
<comment type="caution">
    <text evidence="2">The sequence shown here is derived from an EMBL/GenBank/DDBJ whole genome shotgun (WGS) entry which is preliminary data.</text>
</comment>
<dbReference type="InterPro" id="IPR036390">
    <property type="entry name" value="WH_DNA-bd_sf"/>
</dbReference>
<protein>
    <submittedName>
        <fullName evidence="2">PadR family transcriptional regulator</fullName>
    </submittedName>
</protein>
<gene>
    <name evidence="2" type="ORF">DWX94_13130</name>
</gene>
<dbReference type="Pfam" id="PF03551">
    <property type="entry name" value="PadR"/>
    <property type="match status" value="1"/>
</dbReference>
<sequence length="106" mass="12501">MDTQLKRGMLDVCVLAAIKDEDSYGYQIIKDMKPYVTISESTLYPILRRLEAGAFLNVYSVEHNGRLRKYYHITDAGRARIEEFKEEWKELESIYQFIVKEDEADE</sequence>
<dbReference type="Gene3D" id="1.10.10.10">
    <property type="entry name" value="Winged helix-like DNA-binding domain superfamily/Winged helix DNA-binding domain"/>
    <property type="match status" value="1"/>
</dbReference>
<dbReference type="Proteomes" id="UP000283295">
    <property type="component" value="Unassembled WGS sequence"/>
</dbReference>
<organism evidence="2 3">
    <name type="scientific">Coprococcus eutactus</name>
    <dbReference type="NCBI Taxonomy" id="33043"/>
    <lineage>
        <taxon>Bacteria</taxon>
        <taxon>Bacillati</taxon>
        <taxon>Bacillota</taxon>
        <taxon>Clostridia</taxon>
        <taxon>Lachnospirales</taxon>
        <taxon>Lachnospiraceae</taxon>
        <taxon>Coprococcus</taxon>
    </lineage>
</organism>
<evidence type="ECO:0000259" key="1">
    <source>
        <dbReference type="Pfam" id="PF03551"/>
    </source>
</evidence>
<dbReference type="SUPFAM" id="SSF46785">
    <property type="entry name" value="Winged helix' DNA-binding domain"/>
    <property type="match status" value="1"/>
</dbReference>